<accession>A0A1F7GYY6</accession>
<organism evidence="2 3">
    <name type="scientific">Candidatus Roizmanbacteria bacterium RIFCSPHIGHO2_02_FULL_37_24</name>
    <dbReference type="NCBI Taxonomy" id="1802037"/>
    <lineage>
        <taxon>Bacteria</taxon>
        <taxon>Candidatus Roizmaniibacteriota</taxon>
    </lineage>
</organism>
<sequence length="321" mass="34606">MPDDEQSLGAGGRISLQEPVLPDPNTDVIGSISFKAFQIPDPSAQIQLDEGNGKTTITSVQTADGDTNITLAFSPTEGSVPLAGQPFVLHSKRELTYDGLRPQQSPDPEPYFYGTLNTAQQATVNAVGAVGRDFIFTHPDDYSQSMLPRVDGERGVIALPPVSRSGMLGDSKPMHEVFALCDGTLVVTLLENAGYPNGSVIIDASPAWDGKLVPLTYAVQRGDREPTIVQYYALASYSSLYQSATAVIQVAKPSTRVQLGLPINQKDPSSLTDEDADVVLRSVKACESDHNRKAWRQLLETHQLPDSVQQAIEEGLADSRI</sequence>
<dbReference type="EMBL" id="MFZM01000010">
    <property type="protein sequence ID" value="OGK24269.1"/>
    <property type="molecule type" value="Genomic_DNA"/>
</dbReference>
<comment type="caution">
    <text evidence="2">The sequence shown here is derived from an EMBL/GenBank/DDBJ whole genome shotgun (WGS) entry which is preliminary data.</text>
</comment>
<protein>
    <submittedName>
        <fullName evidence="2">Uncharacterized protein</fullName>
    </submittedName>
</protein>
<evidence type="ECO:0000256" key="1">
    <source>
        <dbReference type="SAM" id="MobiDB-lite"/>
    </source>
</evidence>
<evidence type="ECO:0000313" key="2">
    <source>
        <dbReference type="EMBL" id="OGK24269.1"/>
    </source>
</evidence>
<name>A0A1F7GYY6_9BACT</name>
<feature type="region of interest" description="Disordered" evidence="1">
    <location>
        <begin position="1"/>
        <end position="22"/>
    </location>
</feature>
<gene>
    <name evidence="2" type="ORF">A3C24_04180</name>
</gene>
<dbReference type="AlphaFoldDB" id="A0A1F7GYY6"/>
<proteinExistence type="predicted"/>
<reference evidence="2 3" key="1">
    <citation type="journal article" date="2016" name="Nat. Commun.">
        <title>Thousands of microbial genomes shed light on interconnected biogeochemical processes in an aquifer system.</title>
        <authorList>
            <person name="Anantharaman K."/>
            <person name="Brown C.T."/>
            <person name="Hug L.A."/>
            <person name="Sharon I."/>
            <person name="Castelle C.J."/>
            <person name="Probst A.J."/>
            <person name="Thomas B.C."/>
            <person name="Singh A."/>
            <person name="Wilkins M.J."/>
            <person name="Karaoz U."/>
            <person name="Brodie E.L."/>
            <person name="Williams K.H."/>
            <person name="Hubbard S.S."/>
            <person name="Banfield J.F."/>
        </authorList>
    </citation>
    <scope>NUCLEOTIDE SEQUENCE [LARGE SCALE GENOMIC DNA]</scope>
</reference>
<dbReference type="Proteomes" id="UP000177159">
    <property type="component" value="Unassembled WGS sequence"/>
</dbReference>
<evidence type="ECO:0000313" key="3">
    <source>
        <dbReference type="Proteomes" id="UP000177159"/>
    </source>
</evidence>